<dbReference type="EMBL" id="CYTW01000004">
    <property type="protein sequence ID" value="CUK08601.1"/>
    <property type="molecule type" value="Genomic_DNA"/>
</dbReference>
<protein>
    <submittedName>
        <fullName evidence="1">Uncharacterized protein</fullName>
    </submittedName>
</protein>
<name>A0A0P1INA7_9RHOB</name>
<accession>A0A0P1INA7</accession>
<gene>
    <name evidence="1" type="ORF">PH7735_03267</name>
</gene>
<dbReference type="STRING" id="1715693.PH7735_03267"/>
<dbReference type="GeneID" id="83882247"/>
<proteinExistence type="predicted"/>
<sequence length="205" mass="22371">MLSFKQEQTVGDWLGATQSASANKVIMVVPADFSVDAVEDAGSENGGFSVNEPGSNFLEQLASSIADMTEQPQITSLVQIGEPTLPDHAWFGAERIQQESMIQSICTSLANIVFPQAGSNQHSVMLCRNSTIREKDMQTFLDGWLLAFPTAKLVVADTKENKLAVEALFGSLRRAGPERVFFWEITSGDDKQAASEPLNKFLKVN</sequence>
<keyword evidence="2" id="KW-1185">Reference proteome</keyword>
<reference evidence="2" key="1">
    <citation type="submission" date="2015-09" db="EMBL/GenBank/DDBJ databases">
        <authorList>
            <person name="Rodrigo-Torres Lidia"/>
            <person name="Arahal R.David."/>
        </authorList>
    </citation>
    <scope>NUCLEOTIDE SEQUENCE [LARGE SCALE GENOMIC DNA]</scope>
    <source>
        <strain evidence="2">CECT 7735</strain>
    </source>
</reference>
<dbReference type="AlphaFoldDB" id="A0A0P1INA7"/>
<organism evidence="1 2">
    <name type="scientific">Shimia thalassica</name>
    <dbReference type="NCBI Taxonomy" id="1715693"/>
    <lineage>
        <taxon>Bacteria</taxon>
        <taxon>Pseudomonadati</taxon>
        <taxon>Pseudomonadota</taxon>
        <taxon>Alphaproteobacteria</taxon>
        <taxon>Rhodobacterales</taxon>
        <taxon>Roseobacteraceae</taxon>
    </lineage>
</organism>
<dbReference type="RefSeq" id="WP_058312439.1">
    <property type="nucleotide sequence ID" value="NZ_CYTW01000004.1"/>
</dbReference>
<evidence type="ECO:0000313" key="2">
    <source>
        <dbReference type="Proteomes" id="UP000051870"/>
    </source>
</evidence>
<evidence type="ECO:0000313" key="1">
    <source>
        <dbReference type="EMBL" id="CUK08601.1"/>
    </source>
</evidence>
<dbReference type="Proteomes" id="UP000051870">
    <property type="component" value="Unassembled WGS sequence"/>
</dbReference>